<feature type="compositionally biased region" description="Basic and acidic residues" evidence="5">
    <location>
        <begin position="9"/>
        <end position="21"/>
    </location>
</feature>
<dbReference type="SMART" id="SM00360">
    <property type="entry name" value="RRM"/>
    <property type="match status" value="3"/>
</dbReference>
<dbReference type="CDD" id="cd00590">
    <property type="entry name" value="RRM_SF"/>
    <property type="match status" value="2"/>
</dbReference>
<reference evidence="8" key="1">
    <citation type="submission" date="2015-07" db="EMBL/GenBank/DDBJ databases">
        <title>Transcriptome Assembly of Anthurium amnicola.</title>
        <authorList>
            <person name="Suzuki J."/>
        </authorList>
    </citation>
    <scope>NUCLEOTIDE SEQUENCE</scope>
</reference>
<dbReference type="Gene3D" id="3.30.70.330">
    <property type="match status" value="3"/>
</dbReference>
<dbReference type="SUPFAM" id="SSF54928">
    <property type="entry name" value="RNA-binding domain, RBD"/>
    <property type="match status" value="2"/>
</dbReference>
<dbReference type="PROSITE" id="PS50102">
    <property type="entry name" value="RRM"/>
    <property type="match status" value="3"/>
</dbReference>
<feature type="region of interest" description="Disordered" evidence="5">
    <location>
        <begin position="455"/>
        <end position="475"/>
    </location>
</feature>
<organism evidence="8">
    <name type="scientific">Anthurium amnicola</name>
    <dbReference type="NCBI Taxonomy" id="1678845"/>
    <lineage>
        <taxon>Eukaryota</taxon>
        <taxon>Viridiplantae</taxon>
        <taxon>Streptophyta</taxon>
        <taxon>Embryophyta</taxon>
        <taxon>Tracheophyta</taxon>
        <taxon>Spermatophyta</taxon>
        <taxon>Magnoliopsida</taxon>
        <taxon>Liliopsida</taxon>
        <taxon>Araceae</taxon>
        <taxon>Pothoideae</taxon>
        <taxon>Potheae</taxon>
        <taxon>Anthurium</taxon>
    </lineage>
</organism>
<dbReference type="Pfam" id="PF07744">
    <property type="entry name" value="SPOC"/>
    <property type="match status" value="1"/>
</dbReference>
<keyword evidence="3" id="KW-0539">Nucleus</keyword>
<dbReference type="Pfam" id="PF00076">
    <property type="entry name" value="RRM_1"/>
    <property type="match status" value="3"/>
</dbReference>
<evidence type="ECO:0000313" key="7">
    <source>
        <dbReference type="EMBL" id="JAT59196.1"/>
    </source>
</evidence>
<evidence type="ECO:0000313" key="8">
    <source>
        <dbReference type="EMBL" id="JAT64055.1"/>
    </source>
</evidence>
<dbReference type="GO" id="GO:0003723">
    <property type="term" value="F:RNA binding"/>
    <property type="evidence" value="ECO:0007669"/>
    <property type="project" value="UniProtKB-UniRule"/>
</dbReference>
<sequence>MPPPGKPTGGRDHHHPSGKEPDDGEEPSGNLWVGNLPPDTVELELAPLFAKYGALDGVSTYAARNYAFVHFKHPGDAKVARGALQGALVRGNPIKIDFARPAKPGKNLWIGGFGSSVTKEQLEVEFSKFGKIEEYKFFRDRNFALVNYHKIDDAIAALKSMNGRRLGSEQIRVDYLRSQTSRRDWSDHHDARDGRLNNAWGMETPEPLWMPPDSMRNFPEDFHRGHKRLLPSVVQRDGPPSKILWIGYPPSFQIDDQMLHNAMILFGEIEGIKSFPSRCCSLIEFRSIDEARRAKEGLQGRLFNDPRIQIMFSNSEFAPSKDNLLFIPGPRGPRPDMFFGEHPFGHSEHFGPGRPFTPSSFHGGLPPNSVPGSSMVGRPFAPQGFDAFFVGPESFNGVTDHVHTFSDGNVSNPVASNFRRPSPSAPGIFSPVPGMQPPMRPLPGIRDVLDARNTKRSRFDGPPIDESSLHTRRMDSQGVGDPYALHQPDRGAAGPGHHSPIGIKRPAVGFPVCNEQHSASSRDHCWRGVIAKGGTPVCHARCVPLGKGIESPLPEIINCSAKTGLDTLTKHYAEAAGFDIVFFLPDSEDDFASYTEFLRYLGLNSRAGVAKLDDSTTLFLVPPSDFLTKFLNVSGPERLYGVLLKMPQQPMSATVQQPQQTVLPQASQYAERGQLPSHGAYVLAAQYEDQTQRMEYNRILPGESSSLSAVGGQLLGSDDSQSAQSVPLDYVSKPVVAAPVEVSLTPDLIATLASLITTGAQPYAPGTTQLLLSSSVGPPSVPLSMAPDKGMPPQMWGPEPQASATSALQHDQATHPSLMLGQPFENQTAHLSQLPSYTNIANMSDPSGHVHGSTQVQGNVPGIHQAIPITTGPFNSYAASSQSGQFPASQANQQNQLDPAFISNMLHSMSQAAEVSGTVSEVGLQQNKSSTSQIQSGHVFQQEIVSPFAAEKVSINLPTQLRQLHNALSGTAQGSSEGVDDKNQRYQSTLQLAANLLLQLQQQQQLQASTQATQGSGNQQ</sequence>
<dbReference type="EMBL" id="GDJX01003881">
    <property type="protein sequence ID" value="JAT64055.1"/>
    <property type="molecule type" value="Transcribed_RNA"/>
</dbReference>
<dbReference type="InterPro" id="IPR035979">
    <property type="entry name" value="RBD_domain_sf"/>
</dbReference>
<dbReference type="InterPro" id="IPR012677">
    <property type="entry name" value="Nucleotide-bd_a/b_plait_sf"/>
</dbReference>
<evidence type="ECO:0000256" key="1">
    <source>
        <dbReference type="ARBA" id="ARBA00004123"/>
    </source>
</evidence>
<feature type="domain" description="RRM" evidence="6">
    <location>
        <begin position="106"/>
        <end position="178"/>
    </location>
</feature>
<feature type="domain" description="RRM" evidence="6">
    <location>
        <begin position="242"/>
        <end position="315"/>
    </location>
</feature>
<keyword evidence="2 4" id="KW-0694">RNA-binding</keyword>
<name>A0A1D1ZB51_9ARAE</name>
<feature type="domain" description="RRM" evidence="6">
    <location>
        <begin position="29"/>
        <end position="101"/>
    </location>
</feature>
<evidence type="ECO:0000256" key="5">
    <source>
        <dbReference type="SAM" id="MobiDB-lite"/>
    </source>
</evidence>
<proteinExistence type="predicted"/>
<evidence type="ECO:0000256" key="4">
    <source>
        <dbReference type="PROSITE-ProRule" id="PRU00176"/>
    </source>
</evidence>
<comment type="subcellular location">
    <subcellularLocation>
        <location evidence="1">Nucleus</location>
    </subcellularLocation>
</comment>
<dbReference type="AlphaFoldDB" id="A0A1D1ZB51"/>
<dbReference type="EMBL" id="GDJX01008740">
    <property type="protein sequence ID" value="JAT59196.1"/>
    <property type="molecule type" value="Transcribed_RNA"/>
</dbReference>
<evidence type="ECO:0000256" key="2">
    <source>
        <dbReference type="ARBA" id="ARBA00022884"/>
    </source>
</evidence>
<dbReference type="InterPro" id="IPR012921">
    <property type="entry name" value="SPOC_C"/>
</dbReference>
<dbReference type="InterPro" id="IPR000504">
    <property type="entry name" value="RRM_dom"/>
</dbReference>
<gene>
    <name evidence="8" type="primary">FPA_12</name>
    <name evidence="7" type="synonym">FPA_4</name>
    <name evidence="7" type="ORF">g.86316</name>
    <name evidence="8" type="ORF">g.86343</name>
</gene>
<evidence type="ECO:0000259" key="6">
    <source>
        <dbReference type="PROSITE" id="PS50102"/>
    </source>
</evidence>
<feature type="region of interest" description="Disordered" evidence="5">
    <location>
        <begin position="1"/>
        <end position="35"/>
    </location>
</feature>
<accession>A0A1D1ZB51</accession>
<evidence type="ECO:0000256" key="3">
    <source>
        <dbReference type="ARBA" id="ARBA00023242"/>
    </source>
</evidence>
<dbReference type="GO" id="GO:0005634">
    <property type="term" value="C:nucleus"/>
    <property type="evidence" value="ECO:0007669"/>
    <property type="project" value="UniProtKB-SubCell"/>
</dbReference>
<dbReference type="PANTHER" id="PTHR23189">
    <property type="entry name" value="RNA RECOGNITION MOTIF-CONTAINING"/>
    <property type="match status" value="1"/>
</dbReference>
<protein>
    <submittedName>
        <fullName evidence="8">Flowering time control protein FPA</fullName>
    </submittedName>
</protein>